<dbReference type="AlphaFoldDB" id="A0A699ZQ96"/>
<protein>
    <submittedName>
        <fullName evidence="1">Uncharacterized protein</fullName>
    </submittedName>
</protein>
<reference evidence="1 2" key="1">
    <citation type="submission" date="2020-02" db="EMBL/GenBank/DDBJ databases">
        <title>Draft genome sequence of Haematococcus lacustris strain NIES-144.</title>
        <authorList>
            <person name="Morimoto D."/>
            <person name="Nakagawa S."/>
            <person name="Yoshida T."/>
            <person name="Sawayama S."/>
        </authorList>
    </citation>
    <scope>NUCLEOTIDE SEQUENCE [LARGE SCALE GENOMIC DNA]</scope>
    <source>
        <strain evidence="1 2">NIES-144</strain>
    </source>
</reference>
<comment type="caution">
    <text evidence="1">The sequence shown here is derived from an EMBL/GenBank/DDBJ whole genome shotgun (WGS) entry which is preliminary data.</text>
</comment>
<sequence>MQACNSSREVANYKLQLLGLWWPVPQPLVAQAWVLPALGWQLSQPWCAWLAAECWALALELLAVWMPGCARSPVLADYAAGSVLGGAAGIPPALLGASSPQCLVGCSCPCPSNLPLMRAACL</sequence>
<dbReference type="Proteomes" id="UP000485058">
    <property type="component" value="Unassembled WGS sequence"/>
</dbReference>
<keyword evidence="2" id="KW-1185">Reference proteome</keyword>
<organism evidence="1 2">
    <name type="scientific">Haematococcus lacustris</name>
    <name type="common">Green alga</name>
    <name type="synonym">Haematococcus pluvialis</name>
    <dbReference type="NCBI Taxonomy" id="44745"/>
    <lineage>
        <taxon>Eukaryota</taxon>
        <taxon>Viridiplantae</taxon>
        <taxon>Chlorophyta</taxon>
        <taxon>core chlorophytes</taxon>
        <taxon>Chlorophyceae</taxon>
        <taxon>CS clade</taxon>
        <taxon>Chlamydomonadales</taxon>
        <taxon>Haematococcaceae</taxon>
        <taxon>Haematococcus</taxon>
    </lineage>
</organism>
<name>A0A699ZQ96_HAELA</name>
<gene>
    <name evidence="1" type="ORF">HaLaN_19224</name>
</gene>
<evidence type="ECO:0000313" key="2">
    <source>
        <dbReference type="Proteomes" id="UP000485058"/>
    </source>
</evidence>
<accession>A0A699ZQ96</accession>
<dbReference type="EMBL" id="BLLF01001917">
    <property type="protein sequence ID" value="GFH21849.1"/>
    <property type="molecule type" value="Genomic_DNA"/>
</dbReference>
<evidence type="ECO:0000313" key="1">
    <source>
        <dbReference type="EMBL" id="GFH21849.1"/>
    </source>
</evidence>
<proteinExistence type="predicted"/>